<dbReference type="InterPro" id="IPR035992">
    <property type="entry name" value="Ricin_B-like_lectins"/>
</dbReference>
<dbReference type="PANTHER" id="PTHR46302">
    <property type="entry name" value="DOUBLECORTIN DOMAIN-CONTAINING PROTEIN 1"/>
    <property type="match status" value="1"/>
</dbReference>
<dbReference type="Ensembl" id="ENSLLET00000036905.1">
    <property type="protein sequence ID" value="ENSLLEP00000035551.1"/>
    <property type="gene ID" value="ENSLLEG00000022495.1"/>
</dbReference>
<dbReference type="GO" id="GO:0035556">
    <property type="term" value="P:intracellular signal transduction"/>
    <property type="evidence" value="ECO:0007669"/>
    <property type="project" value="InterPro"/>
</dbReference>
<feature type="compositionally biased region" description="Basic and acidic residues" evidence="2">
    <location>
        <begin position="711"/>
        <end position="725"/>
    </location>
</feature>
<dbReference type="SUPFAM" id="SSF89837">
    <property type="entry name" value="Doublecortin (DC)"/>
    <property type="match status" value="4"/>
</dbReference>
<dbReference type="CDD" id="cd17158">
    <property type="entry name" value="DCX3_DCDC5"/>
    <property type="match status" value="1"/>
</dbReference>
<feature type="compositionally biased region" description="Low complexity" evidence="2">
    <location>
        <begin position="156"/>
        <end position="170"/>
    </location>
</feature>
<dbReference type="Pfam" id="PF24478">
    <property type="entry name" value="DCX2_DCDC1"/>
    <property type="match status" value="1"/>
</dbReference>
<keyword evidence="5" id="KW-1185">Reference proteome</keyword>
<dbReference type="InterPro" id="IPR003533">
    <property type="entry name" value="Doublecortin_dom"/>
</dbReference>
<dbReference type="CDD" id="cd17156">
    <property type="entry name" value="DCX1_DCDC5"/>
    <property type="match status" value="1"/>
</dbReference>
<dbReference type="GeneTree" id="ENSGT00940000163628"/>
<dbReference type="GO" id="GO:1902412">
    <property type="term" value="P:regulation of mitotic cytokinesis"/>
    <property type="evidence" value="ECO:0007669"/>
    <property type="project" value="InterPro"/>
</dbReference>
<dbReference type="InterPro" id="IPR036572">
    <property type="entry name" value="Doublecortin_dom_sf"/>
</dbReference>
<feature type="domain" description="Doublecortin" evidence="3">
    <location>
        <begin position="1034"/>
        <end position="1090"/>
    </location>
</feature>
<protein>
    <submittedName>
        <fullName evidence="4">Doublecortin domain containing 1</fullName>
    </submittedName>
</protein>
<dbReference type="InterPro" id="IPR043188">
    <property type="entry name" value="DCDC1"/>
</dbReference>
<name>A0A8C5QDB2_9ANUR</name>
<gene>
    <name evidence="4" type="primary">DCDC1</name>
</gene>
<dbReference type="InterPro" id="IPR057424">
    <property type="entry name" value="Ubiquitin_DCDC1"/>
</dbReference>
<evidence type="ECO:0000259" key="3">
    <source>
        <dbReference type="PROSITE" id="PS50309"/>
    </source>
</evidence>
<feature type="region of interest" description="Disordered" evidence="2">
    <location>
        <begin position="24"/>
        <end position="59"/>
    </location>
</feature>
<dbReference type="OrthoDB" id="9999986at2759"/>
<dbReference type="GO" id="GO:0008017">
    <property type="term" value="F:microtubule binding"/>
    <property type="evidence" value="ECO:0007669"/>
    <property type="project" value="InterPro"/>
</dbReference>
<proteinExistence type="predicted"/>
<feature type="region of interest" description="Disordered" evidence="2">
    <location>
        <begin position="146"/>
        <end position="184"/>
    </location>
</feature>
<feature type="region of interest" description="Disordered" evidence="2">
    <location>
        <begin position="826"/>
        <end position="845"/>
    </location>
</feature>
<dbReference type="PROSITE" id="PS50309">
    <property type="entry name" value="DC"/>
    <property type="match status" value="1"/>
</dbReference>
<dbReference type="PANTHER" id="PTHR46302:SF3">
    <property type="entry name" value="DOUBLECORTIN DOMAIN-CONTAINING PROTEIN 1"/>
    <property type="match status" value="1"/>
</dbReference>
<evidence type="ECO:0000256" key="1">
    <source>
        <dbReference type="SAM" id="Coils"/>
    </source>
</evidence>
<feature type="region of interest" description="Disordered" evidence="2">
    <location>
        <begin position="76"/>
        <end position="111"/>
    </location>
</feature>
<reference evidence="4" key="2">
    <citation type="submission" date="2025-09" db="UniProtKB">
        <authorList>
            <consortium name="Ensembl"/>
        </authorList>
    </citation>
    <scope>IDENTIFICATION</scope>
</reference>
<dbReference type="Proteomes" id="UP000694569">
    <property type="component" value="Unplaced"/>
</dbReference>
<feature type="coiled-coil region" evidence="1">
    <location>
        <begin position="464"/>
        <end position="498"/>
    </location>
</feature>
<feature type="region of interest" description="Disordered" evidence="2">
    <location>
        <begin position="704"/>
        <end position="731"/>
    </location>
</feature>
<evidence type="ECO:0000313" key="4">
    <source>
        <dbReference type="Ensembl" id="ENSLLEP00000035551.1"/>
    </source>
</evidence>
<sequence length="1866" mass="209196">MEPHTRSTSALKCGCMADAANGRRSMTDHSRLSSPSTGNASCRSLISDTSFPSTSRSQTSSLEGIIVQEYLDAFESPSRTTQTLPQKYKSPYAKSSTRCRKGRLRDKSPHLSPASSLLSVLVSRAASEEYSLQTTFAQKRNGVSDLDLNNSDIADNPSLSSSSNKNSHVSAPPGHLRNSVKKSQRRSDYFATPIFKRQPYVIRAFAFKNGTNTMSVKVSAPTIRLLLERCTVKLKLNMAARRVFLADGTEALEPKDLPHDTDVYISTGEPFIDPFKYVKENEVLASKVTWTMNGLVLPTDEKRGKTKPLLSKRIKDLMGDARVRILVFVNGNGHNGQEIVAVVDQVEMFLDLCTSKLNLGSSAKGIFDCNGEKIEDLKNVPLLDKCLQNSITPLRGPVWVTKGEGFSPSGVKIYIQGVLTALCQRLKSARSYDGQLQHFMNGLTNEVTRKEIFSMTEEELYTAHAEVNELIDKLKTAIKNHRGQLSKLASQLQAEQEQCAAYIYQHVKELPASAVVPKGLHLKVYENGKDSGGTLLFISKKGMQNNPTHHSIDTVQEFLQTILERIQHSVDFNHAGLRPSRLFDEKGMDIKNPQSLQDEQKVWFSYGEAFRPPTENVLNLIFDKVIYVEEDGKRMISKTFMDPDDLLPGCGSWHISARFPDNVTPTCLPSRNHPEAIVADSLFLQLKVDHQVILYPSVIMEKRSRTSVPKGKNEPETKPHGKNESLDPQSGSTLQPCNVWLITKGGMILSRVMPQVCLAVGSPIKLNIRDGPQLQGYQLSLQKREKDNPSQLWRFGTNGTIYSKAYPEFVLTYLEELNVKEVVSQAADHMQEEPQPLSPQDTGTISSHEALQNDASHLNPQQVSQLLAAQLSPTGGPGEERHLTVALVRKFTEKHPQAPAQRWAIKHEGTSKPGQWKKSKVDNPLWNKLTLMWPVLPSGEINEDFAWPIQGSLISNSPPLKKPCSDLADSYTPKRLKVLKNGDWETSRACFIVGPNVSNMLRKHNSSPYAKTPGKPLGSKTKLEDHSEKVYQIEFEQFLERCTWMMDLPSAARRLFNENGAEIFRLRGVERDQMVYVSCGDQWIDPKQSSAEHKKHVLHNNLASDVSLIRNYCCLRNPENLVLEVRGPIAAGANLTINFMASLAYEEETVRISEETKDVVLEDSDDFIDSHTRTHRRVDAMYTDIKYAWQHASKHDEGENNTMAAEYPANNLHNSGPSRKIVKVQQIHRQQFEFLEGQIINSVFPWLVLGVGDNEVHAGVDVLLIERRPDDMLQHWEYSEQSRTFHLASCTELVLAVSMPKTYPGIKATEIKFPGCNLVLQKYKDHVNGAANQKWCYIPSMRVLGAFHSDQLDKEITAANQASVCSFTVSNAVTLSQPGYSLTSLDDKERTLICSACARNMRGHREVTKTPAGTMFFCASGHKDPKLSPLGPFKCLHVEKTDLSTSEAQNTLTYFEEMLSSMTSSRSTQIVAHKVSKNGNQRTLKIMAYKNGSGLKNGRMIVAGSFPMLLSMCTKELELPRPATRLYTSDGTVVHMWESLMVWAVNDFFKQNEEQIESETSTSDIQGTEGENEKSKLTLISPEDLNIIDDSLLSFILRNPIDVWVSCGEPFRSSHALQRSQKQDKLHWLQKEKILTDLNGMKHKMRHLQGRRVKFFTSPSMTHTKNPAQPVLVRGGWTEETNEETKLMKNIHNKQKHLSEIQAMHVKKQSVTETAQDAGQKALYNCPTMKRVLVYLNGGDPERAIFAWGKTLEELLENCTSRLNMQLQSAAALYTPDGNKVTSWRDLEKDMLLCVSSGEKFLSKAASQHMIQVKANYARIRRKYGPEATDVIIASPKMTDSQGSVCQRAADTGEEGNELTFQKWLT</sequence>
<dbReference type="Gene3D" id="3.10.20.230">
    <property type="entry name" value="Doublecortin domain"/>
    <property type="match status" value="1"/>
</dbReference>
<evidence type="ECO:0000256" key="2">
    <source>
        <dbReference type="SAM" id="MobiDB-lite"/>
    </source>
</evidence>
<dbReference type="SMART" id="SM00537">
    <property type="entry name" value="DCX"/>
    <property type="match status" value="1"/>
</dbReference>
<organism evidence="4 5">
    <name type="scientific">Leptobrachium leishanense</name>
    <name type="common">Leishan spiny toad</name>
    <dbReference type="NCBI Taxonomy" id="445787"/>
    <lineage>
        <taxon>Eukaryota</taxon>
        <taxon>Metazoa</taxon>
        <taxon>Chordata</taxon>
        <taxon>Craniata</taxon>
        <taxon>Vertebrata</taxon>
        <taxon>Euteleostomi</taxon>
        <taxon>Amphibia</taxon>
        <taxon>Batrachia</taxon>
        <taxon>Anura</taxon>
        <taxon>Pelobatoidea</taxon>
        <taxon>Megophryidae</taxon>
        <taxon>Leptobrachium</taxon>
    </lineage>
</organism>
<dbReference type="CDD" id="cd17159">
    <property type="entry name" value="DCX4_DCDC5"/>
    <property type="match status" value="1"/>
</dbReference>
<dbReference type="CDD" id="cd17157">
    <property type="entry name" value="DCX2_DCDC5"/>
    <property type="match status" value="1"/>
</dbReference>
<feature type="compositionally biased region" description="Low complexity" evidence="2">
    <location>
        <begin position="49"/>
        <end position="59"/>
    </location>
</feature>
<dbReference type="CDD" id="cd17155">
    <property type="entry name" value="DCX_DCDC1"/>
    <property type="match status" value="1"/>
</dbReference>
<dbReference type="Pfam" id="PF25510">
    <property type="entry name" value="Ubiquitin_DCDC1"/>
    <property type="match status" value="1"/>
</dbReference>
<dbReference type="SUPFAM" id="SSF50370">
    <property type="entry name" value="Ricin B-like lectins"/>
    <property type="match status" value="1"/>
</dbReference>
<dbReference type="PROSITE" id="PS50231">
    <property type="entry name" value="RICIN_B_LECTIN"/>
    <property type="match status" value="1"/>
</dbReference>
<dbReference type="GO" id="GO:0030496">
    <property type="term" value="C:midbody"/>
    <property type="evidence" value="ECO:0007669"/>
    <property type="project" value="TreeGrafter"/>
</dbReference>
<reference evidence="4" key="1">
    <citation type="submission" date="2025-08" db="UniProtKB">
        <authorList>
            <consortium name="Ensembl"/>
        </authorList>
    </citation>
    <scope>IDENTIFICATION</scope>
</reference>
<dbReference type="InterPro" id="IPR056415">
    <property type="entry name" value="DCX2_DCDC1"/>
</dbReference>
<evidence type="ECO:0000313" key="5">
    <source>
        <dbReference type="Proteomes" id="UP000694569"/>
    </source>
</evidence>
<keyword evidence="1" id="KW-0175">Coiled coil</keyword>
<feature type="compositionally biased region" description="Polar residues" evidence="2">
    <location>
        <begin position="32"/>
        <end position="48"/>
    </location>
</feature>
<accession>A0A8C5QDB2</accession>